<keyword evidence="10 11" id="KW-0472">Membrane</keyword>
<dbReference type="SMART" id="SM01323">
    <property type="entry name" value="YajC"/>
    <property type="match status" value="1"/>
</dbReference>
<evidence type="ECO:0000256" key="7">
    <source>
        <dbReference type="ARBA" id="ARBA00022927"/>
    </source>
</evidence>
<name>A0A0C1H7V2_9BACT</name>
<dbReference type="RefSeq" id="WP_039360315.1">
    <property type="nucleotide sequence ID" value="NZ_JSAN01000126.1"/>
</dbReference>
<evidence type="ECO:0000256" key="3">
    <source>
        <dbReference type="ARBA" id="ARBA00014962"/>
    </source>
</evidence>
<comment type="subcellular location">
    <subcellularLocation>
        <location evidence="1">Cell membrane</location>
        <topology evidence="1">Single-pass membrane protein</topology>
    </subcellularLocation>
</comment>
<dbReference type="InterPro" id="IPR003849">
    <property type="entry name" value="Preprotein_translocase_YajC"/>
</dbReference>
<dbReference type="GO" id="GO:0005886">
    <property type="term" value="C:plasma membrane"/>
    <property type="evidence" value="ECO:0007669"/>
    <property type="project" value="UniProtKB-SubCell"/>
</dbReference>
<evidence type="ECO:0000256" key="5">
    <source>
        <dbReference type="ARBA" id="ARBA00022475"/>
    </source>
</evidence>
<proteinExistence type="inferred from homology"/>
<feature type="transmembrane region" description="Helical" evidence="11">
    <location>
        <begin position="36"/>
        <end position="54"/>
    </location>
</feature>
<keyword evidence="8 11" id="KW-1133">Transmembrane helix</keyword>
<gene>
    <name evidence="12" type="primary">yajC</name>
    <name evidence="12" type="ORF">DB44_FD00040</name>
</gene>
<evidence type="ECO:0000256" key="9">
    <source>
        <dbReference type="ARBA" id="ARBA00023010"/>
    </source>
</evidence>
<dbReference type="PATRIC" id="fig|362787.3.peg.1830"/>
<keyword evidence="7" id="KW-0653">Protein transport</keyword>
<dbReference type="PANTHER" id="PTHR33909:SF1">
    <property type="entry name" value="SEC TRANSLOCON ACCESSORY COMPLEX SUBUNIT YAJC"/>
    <property type="match status" value="1"/>
</dbReference>
<evidence type="ECO:0000313" key="13">
    <source>
        <dbReference type="Proteomes" id="UP000031465"/>
    </source>
</evidence>
<evidence type="ECO:0000313" key="12">
    <source>
        <dbReference type="EMBL" id="KIC70973.1"/>
    </source>
</evidence>
<comment type="similarity">
    <text evidence="2">Belongs to the YajC family.</text>
</comment>
<dbReference type="AlphaFoldDB" id="A0A0C1H7V2"/>
<keyword evidence="5" id="KW-1003">Cell membrane</keyword>
<organism evidence="12 13">
    <name type="scientific">Candidatus Protochlamydia amoebophila</name>
    <dbReference type="NCBI Taxonomy" id="362787"/>
    <lineage>
        <taxon>Bacteria</taxon>
        <taxon>Pseudomonadati</taxon>
        <taxon>Chlamydiota</taxon>
        <taxon>Chlamydiia</taxon>
        <taxon>Parachlamydiales</taxon>
        <taxon>Parachlamydiaceae</taxon>
        <taxon>Candidatus Protochlamydia</taxon>
    </lineage>
</organism>
<dbReference type="EMBL" id="JSAN01000126">
    <property type="protein sequence ID" value="KIC70973.1"/>
    <property type="molecule type" value="Genomic_DNA"/>
</dbReference>
<keyword evidence="9" id="KW-0811">Translocation</keyword>
<comment type="caution">
    <text evidence="12">The sequence shown here is derived from an EMBL/GenBank/DDBJ whole genome shotgun (WGS) entry which is preliminary data.</text>
</comment>
<dbReference type="Proteomes" id="UP000031465">
    <property type="component" value="Unassembled WGS sequence"/>
</dbReference>
<protein>
    <recommendedName>
        <fullName evidence="3">Sec translocon accessory complex subunit YajC</fullName>
    </recommendedName>
</protein>
<dbReference type="Pfam" id="PF02699">
    <property type="entry name" value="YajC"/>
    <property type="match status" value="1"/>
</dbReference>
<keyword evidence="6 11" id="KW-0812">Transmembrane</keyword>
<dbReference type="PRINTS" id="PR01853">
    <property type="entry name" value="YAJCTRNLCASE"/>
</dbReference>
<evidence type="ECO:0000256" key="1">
    <source>
        <dbReference type="ARBA" id="ARBA00004162"/>
    </source>
</evidence>
<dbReference type="GO" id="GO:0015031">
    <property type="term" value="P:protein transport"/>
    <property type="evidence" value="ECO:0007669"/>
    <property type="project" value="UniProtKB-KW"/>
</dbReference>
<sequence>MKFKLYAFLTTLLFLSNSYLFGEGEDVLPPPDQSFWQTLVMIGIAFLFFYVILWRPEQKRRKALEDQRSALKKGDRVVAMGIIGTVVRLGEQTVIVKMYDGAKLEFYKAAITDILPEADENDKKVELLSEDQ</sequence>
<reference evidence="12 13" key="1">
    <citation type="journal article" date="2014" name="Mol. Biol. Evol.">
        <title>Massive expansion of Ubiquitination-related gene families within the Chlamydiae.</title>
        <authorList>
            <person name="Domman D."/>
            <person name="Collingro A."/>
            <person name="Lagkouvardos I."/>
            <person name="Gehre L."/>
            <person name="Weinmaier T."/>
            <person name="Rattei T."/>
            <person name="Subtil A."/>
            <person name="Horn M."/>
        </authorList>
    </citation>
    <scope>NUCLEOTIDE SEQUENCE [LARGE SCALE GENOMIC DNA]</scope>
    <source>
        <strain evidence="12 13">EI2</strain>
    </source>
</reference>
<dbReference type="NCBIfam" id="TIGR00739">
    <property type="entry name" value="yajC"/>
    <property type="match status" value="1"/>
</dbReference>
<dbReference type="PANTHER" id="PTHR33909">
    <property type="entry name" value="SEC TRANSLOCON ACCESSORY COMPLEX SUBUNIT YAJC"/>
    <property type="match status" value="1"/>
</dbReference>
<evidence type="ECO:0000256" key="8">
    <source>
        <dbReference type="ARBA" id="ARBA00022989"/>
    </source>
</evidence>
<accession>A0A0C1H7V2</accession>
<evidence type="ECO:0000256" key="2">
    <source>
        <dbReference type="ARBA" id="ARBA00006742"/>
    </source>
</evidence>
<evidence type="ECO:0000256" key="4">
    <source>
        <dbReference type="ARBA" id="ARBA00022448"/>
    </source>
</evidence>
<keyword evidence="4" id="KW-0813">Transport</keyword>
<evidence type="ECO:0000256" key="10">
    <source>
        <dbReference type="ARBA" id="ARBA00023136"/>
    </source>
</evidence>
<evidence type="ECO:0000256" key="11">
    <source>
        <dbReference type="SAM" id="Phobius"/>
    </source>
</evidence>
<evidence type="ECO:0000256" key="6">
    <source>
        <dbReference type="ARBA" id="ARBA00022692"/>
    </source>
</evidence>